<dbReference type="PANTHER" id="PTHR43877">
    <property type="entry name" value="AMINOALKYLPHOSPHONATE N-ACETYLTRANSFERASE-RELATED-RELATED"/>
    <property type="match status" value="1"/>
</dbReference>
<feature type="domain" description="N-acetyltransferase" evidence="3">
    <location>
        <begin position="5"/>
        <end position="170"/>
    </location>
</feature>
<protein>
    <submittedName>
        <fullName evidence="4">Ribosomal protein S18 acetylase RimI-like enzyme</fullName>
    </submittedName>
</protein>
<dbReference type="InterPro" id="IPR050832">
    <property type="entry name" value="Bact_Acetyltransf"/>
</dbReference>
<dbReference type="InterPro" id="IPR000182">
    <property type="entry name" value="GNAT_dom"/>
</dbReference>
<reference evidence="4 5" key="1">
    <citation type="submission" date="2023-07" db="EMBL/GenBank/DDBJ databases">
        <title>Genomic Encyclopedia of Type Strains, Phase IV (KMG-IV): sequencing the most valuable type-strain genomes for metagenomic binning, comparative biology and taxonomic classification.</title>
        <authorList>
            <person name="Goeker M."/>
        </authorList>
    </citation>
    <scope>NUCLEOTIDE SEQUENCE [LARGE SCALE GENOMIC DNA]</scope>
    <source>
        <strain evidence="4 5">T98</strain>
    </source>
</reference>
<dbReference type="Gene3D" id="3.40.630.30">
    <property type="match status" value="1"/>
</dbReference>
<dbReference type="PROSITE" id="PS51186">
    <property type="entry name" value="GNAT"/>
    <property type="match status" value="1"/>
</dbReference>
<dbReference type="Pfam" id="PF13508">
    <property type="entry name" value="Acetyltransf_7"/>
    <property type="match status" value="1"/>
</dbReference>
<comment type="caution">
    <text evidence="4">The sequence shown here is derived from an EMBL/GenBank/DDBJ whole genome shotgun (WGS) entry which is preliminary data.</text>
</comment>
<accession>A0ABU3HCS3</accession>
<keyword evidence="1" id="KW-0808">Transferase</keyword>
<keyword evidence="5" id="KW-1185">Reference proteome</keyword>
<dbReference type="EMBL" id="JAUSUY010000024">
    <property type="protein sequence ID" value="MDT3428617.1"/>
    <property type="molecule type" value="Genomic_DNA"/>
</dbReference>
<proteinExistence type="predicted"/>
<sequence>MTTGIRIEQVDAMDEGLERELGGLLSRVVEDGASVGFLPPLAEAEAARYWRGVPGEGVLLWVAWDNGRIAGSVQLHLALKPNGLHRAEIAKLMVHPERRRRGIARLLMEMAEAFASADGRTLLVLDTRAGDPPNSLYQSLGYVEAGRIPDYARSADGELHETVFYYKQLL</sequence>
<evidence type="ECO:0000313" key="5">
    <source>
        <dbReference type="Proteomes" id="UP001248709"/>
    </source>
</evidence>
<dbReference type="SUPFAM" id="SSF55729">
    <property type="entry name" value="Acyl-CoA N-acyltransferases (Nat)"/>
    <property type="match status" value="1"/>
</dbReference>
<evidence type="ECO:0000256" key="2">
    <source>
        <dbReference type="ARBA" id="ARBA00023315"/>
    </source>
</evidence>
<dbReference type="InterPro" id="IPR016181">
    <property type="entry name" value="Acyl_CoA_acyltransferase"/>
</dbReference>
<gene>
    <name evidence="4" type="ORF">J2Z22_004210</name>
</gene>
<organism evidence="4 5">
    <name type="scientific">Paenibacillus forsythiae</name>
    <dbReference type="NCBI Taxonomy" id="365616"/>
    <lineage>
        <taxon>Bacteria</taxon>
        <taxon>Bacillati</taxon>
        <taxon>Bacillota</taxon>
        <taxon>Bacilli</taxon>
        <taxon>Bacillales</taxon>
        <taxon>Paenibacillaceae</taxon>
        <taxon>Paenibacillus</taxon>
    </lineage>
</organism>
<evidence type="ECO:0000259" key="3">
    <source>
        <dbReference type="PROSITE" id="PS51186"/>
    </source>
</evidence>
<name>A0ABU3HCS3_9BACL</name>
<keyword evidence="2" id="KW-0012">Acyltransferase</keyword>
<dbReference type="Proteomes" id="UP001248709">
    <property type="component" value="Unassembled WGS sequence"/>
</dbReference>
<evidence type="ECO:0000313" key="4">
    <source>
        <dbReference type="EMBL" id="MDT3428617.1"/>
    </source>
</evidence>
<evidence type="ECO:0000256" key="1">
    <source>
        <dbReference type="ARBA" id="ARBA00022679"/>
    </source>
</evidence>
<dbReference type="RefSeq" id="WP_025697494.1">
    <property type="nucleotide sequence ID" value="NZ_JAUSUY010000024.1"/>
</dbReference>
<dbReference type="CDD" id="cd04301">
    <property type="entry name" value="NAT_SF"/>
    <property type="match status" value="1"/>
</dbReference>